<dbReference type="Gene3D" id="3.40.33.10">
    <property type="entry name" value="CAP"/>
    <property type="match status" value="2"/>
</dbReference>
<evidence type="ECO:0000259" key="1">
    <source>
        <dbReference type="Pfam" id="PF00188"/>
    </source>
</evidence>
<dbReference type="Pfam" id="PF00188">
    <property type="entry name" value="CAP"/>
    <property type="match status" value="1"/>
</dbReference>
<protein>
    <submittedName>
        <fullName evidence="2">CAP domain-containing protein</fullName>
    </submittedName>
</protein>
<dbReference type="EMBL" id="CP073041">
    <property type="protein sequence ID" value="UXE62579.1"/>
    <property type="molecule type" value="Genomic_DNA"/>
</dbReference>
<dbReference type="KEGG" id="wna:KA717_07425"/>
<accession>A0A977KZ25</accession>
<dbReference type="Proteomes" id="UP001065613">
    <property type="component" value="Chromosome"/>
</dbReference>
<dbReference type="Pfam" id="PF13365">
    <property type="entry name" value="Trypsin_2"/>
    <property type="match status" value="1"/>
</dbReference>
<dbReference type="PANTHER" id="PTHR31157:SF1">
    <property type="entry name" value="SCP DOMAIN-CONTAINING PROTEIN"/>
    <property type="match status" value="1"/>
</dbReference>
<dbReference type="InterPro" id="IPR043504">
    <property type="entry name" value="Peptidase_S1_PA_chymotrypsin"/>
</dbReference>
<dbReference type="InterPro" id="IPR014044">
    <property type="entry name" value="CAP_dom"/>
</dbReference>
<proteinExistence type="predicted"/>
<feature type="domain" description="SCP" evidence="1">
    <location>
        <begin position="223"/>
        <end position="341"/>
    </location>
</feature>
<dbReference type="SUPFAM" id="SSF50494">
    <property type="entry name" value="Trypsin-like serine proteases"/>
    <property type="match status" value="1"/>
</dbReference>
<reference evidence="2" key="1">
    <citation type="submission" date="2021-04" db="EMBL/GenBank/DDBJ databases">
        <title>Genome sequence of Woronichinia naegeliana from Washington state freshwater lake bloom.</title>
        <authorList>
            <person name="Dreher T.W."/>
        </authorList>
    </citation>
    <scope>NUCLEOTIDE SEQUENCE</scope>
    <source>
        <strain evidence="2">WA131</strain>
    </source>
</reference>
<dbReference type="InterPro" id="IPR035940">
    <property type="entry name" value="CAP_sf"/>
</dbReference>
<evidence type="ECO:0000313" key="2">
    <source>
        <dbReference type="EMBL" id="UXE62579.1"/>
    </source>
</evidence>
<dbReference type="SUPFAM" id="SSF55797">
    <property type="entry name" value="PR-1-like"/>
    <property type="match status" value="1"/>
</dbReference>
<dbReference type="AlphaFoldDB" id="A0A977KZ25"/>
<dbReference type="Gene3D" id="2.40.10.10">
    <property type="entry name" value="Trypsin-like serine proteases"/>
    <property type="match status" value="1"/>
</dbReference>
<organism evidence="2">
    <name type="scientific">Woronichinia naegeliana WA131</name>
    <dbReference type="NCBI Taxonomy" id="2824559"/>
    <lineage>
        <taxon>Bacteria</taxon>
        <taxon>Bacillati</taxon>
        <taxon>Cyanobacteriota</taxon>
        <taxon>Cyanophyceae</taxon>
        <taxon>Synechococcales</taxon>
        <taxon>Coelosphaeriaceae</taxon>
        <taxon>Woronichinia</taxon>
    </lineage>
</organism>
<gene>
    <name evidence="2" type="ORF">KA717_07425</name>
</gene>
<name>A0A977KZ25_9CYAN</name>
<dbReference type="InterPro" id="IPR009003">
    <property type="entry name" value="Peptidase_S1_PA"/>
</dbReference>
<sequence>MLVNKQGEIYSALSCGNFYSSNPSDYQVILDNNQVYNVQSLRNVNSNNPLILLTFTSQKVYPTAKLGNSQSLSIGDRLYLAGFVKGDEQAGNQNNSISGFQFTEGIISSMPNPPRQNVYNFTHTNISYAGLEGSPLFDSEGKLVGLNCGNQPLLDQRNNPFKLSFGIGINAFQNNTSTPTINSKFSAFGSPPPYPKNRFLPSPQTAELVTDDNHSQERSQKLLDLTNLARKKAGLSSLRLSINLSQAAQNHALDMASQNLISHQGSDHSNPSDRAKNFGYLSDYVGENITGGRITAQETIDGWLKNPLYRANLLNTKYTEVGFGYVYQPNSKYQHYWVALFGTKISNNSGTAPINSSSLNGINCQGQQWLTQATCTGDDLNSEEAKLYHLINQYRIQRQLSPIAQSVSLNQVANRHVRDLQENLALYNQNGKDWRFGWSNCPYNSEQSVTFSCLWSAPQRLKTTYSAIAYEIICGGDGEITAEEALRCWQNNSLNNDLIINQGLWQTYQWRAMGIGIYNGYAVLWLGEKIDGGKTAPKPSPQHFPLPGRGKIW</sequence>
<dbReference type="PANTHER" id="PTHR31157">
    <property type="entry name" value="SCP DOMAIN-CONTAINING PROTEIN"/>
    <property type="match status" value="1"/>
</dbReference>
<dbReference type="CDD" id="cd05379">
    <property type="entry name" value="CAP_bacterial"/>
    <property type="match status" value="1"/>
</dbReference>